<reference evidence="3" key="1">
    <citation type="submission" date="2019-03" db="EMBL/GenBank/DDBJ databases">
        <title>Afifella sp. nov., isolated from activated sludge.</title>
        <authorList>
            <person name="Li Q."/>
            <person name="Liu Y."/>
        </authorList>
    </citation>
    <scope>NUCLEOTIDE SEQUENCE</scope>
    <source>
        <strain evidence="3">L72</strain>
    </source>
</reference>
<dbReference type="OrthoDB" id="7889051at2"/>
<feature type="chain" id="PRO_5037400047" description="DUF1579 domain-containing protein" evidence="2">
    <location>
        <begin position="27"/>
        <end position="173"/>
    </location>
</feature>
<dbReference type="Proteomes" id="UP000773614">
    <property type="component" value="Unassembled WGS sequence"/>
</dbReference>
<dbReference type="RefSeq" id="WP_161142566.1">
    <property type="nucleotide sequence ID" value="NZ_SPKJ01000139.1"/>
</dbReference>
<accession>A0A964WVH6</accession>
<comment type="caution">
    <text evidence="3">The sequence shown here is derived from an EMBL/GenBank/DDBJ whole genome shotgun (WGS) entry which is preliminary data.</text>
</comment>
<gene>
    <name evidence="3" type="ORF">E4O86_21265</name>
</gene>
<evidence type="ECO:0000256" key="1">
    <source>
        <dbReference type="SAM" id="MobiDB-lite"/>
    </source>
</evidence>
<protein>
    <recommendedName>
        <fullName evidence="5">DUF1579 domain-containing protein</fullName>
    </recommendedName>
</protein>
<sequence length="173" mass="18082">MRSTASWSGLALALGLACLSSVPARAQSGFLERFAGKWEGSGEVRRNLDSGPMGISCSLSGASAGDSATVSGRCRALAIFSRQITIELRENPNGKGYVGRYLGSRIGPAALSGTRNGRDLNLTIRWPKPVNGDLTAQMTIRMDESGGMRLVVADQPSGGGAPVQTTDISLARQ</sequence>
<proteinExistence type="predicted"/>
<keyword evidence="4" id="KW-1185">Reference proteome</keyword>
<dbReference type="EMBL" id="SPKJ01000139">
    <property type="protein sequence ID" value="MYZ50242.1"/>
    <property type="molecule type" value="Genomic_DNA"/>
</dbReference>
<evidence type="ECO:0000313" key="3">
    <source>
        <dbReference type="EMBL" id="MYZ50242.1"/>
    </source>
</evidence>
<name>A0A964WVH6_9HYPH</name>
<organism evidence="3 4">
    <name type="scientific">Propylenella binzhouense</name>
    <dbReference type="NCBI Taxonomy" id="2555902"/>
    <lineage>
        <taxon>Bacteria</taxon>
        <taxon>Pseudomonadati</taxon>
        <taxon>Pseudomonadota</taxon>
        <taxon>Alphaproteobacteria</taxon>
        <taxon>Hyphomicrobiales</taxon>
        <taxon>Propylenellaceae</taxon>
        <taxon>Propylenella</taxon>
    </lineage>
</organism>
<evidence type="ECO:0008006" key="5">
    <source>
        <dbReference type="Google" id="ProtNLM"/>
    </source>
</evidence>
<dbReference type="AlphaFoldDB" id="A0A964WVH6"/>
<feature type="region of interest" description="Disordered" evidence="1">
    <location>
        <begin position="153"/>
        <end position="173"/>
    </location>
</feature>
<feature type="signal peptide" evidence="2">
    <location>
        <begin position="1"/>
        <end position="26"/>
    </location>
</feature>
<dbReference type="PROSITE" id="PS51257">
    <property type="entry name" value="PROKAR_LIPOPROTEIN"/>
    <property type="match status" value="1"/>
</dbReference>
<feature type="compositionally biased region" description="Polar residues" evidence="1">
    <location>
        <begin position="163"/>
        <end position="173"/>
    </location>
</feature>
<evidence type="ECO:0000256" key="2">
    <source>
        <dbReference type="SAM" id="SignalP"/>
    </source>
</evidence>
<evidence type="ECO:0000313" key="4">
    <source>
        <dbReference type="Proteomes" id="UP000773614"/>
    </source>
</evidence>
<keyword evidence="2" id="KW-0732">Signal</keyword>